<dbReference type="PROSITE" id="PS51366">
    <property type="entry name" value="MI"/>
    <property type="match status" value="1"/>
</dbReference>
<protein>
    <submittedName>
        <fullName evidence="7">Eukaryotic translation initiation factor isoform 4G-1</fullName>
    </submittedName>
</protein>
<dbReference type="InterPro" id="IPR003890">
    <property type="entry name" value="MIF4G-like_typ-3"/>
</dbReference>
<organism evidence="7 8">
    <name type="scientific">Stylosanthes scabra</name>
    <dbReference type="NCBI Taxonomy" id="79078"/>
    <lineage>
        <taxon>Eukaryota</taxon>
        <taxon>Viridiplantae</taxon>
        <taxon>Streptophyta</taxon>
        <taxon>Embryophyta</taxon>
        <taxon>Tracheophyta</taxon>
        <taxon>Spermatophyta</taxon>
        <taxon>Magnoliopsida</taxon>
        <taxon>eudicotyledons</taxon>
        <taxon>Gunneridae</taxon>
        <taxon>Pentapetalae</taxon>
        <taxon>rosids</taxon>
        <taxon>fabids</taxon>
        <taxon>Fabales</taxon>
        <taxon>Fabaceae</taxon>
        <taxon>Papilionoideae</taxon>
        <taxon>50 kb inversion clade</taxon>
        <taxon>dalbergioids sensu lato</taxon>
        <taxon>Dalbergieae</taxon>
        <taxon>Pterocarpus clade</taxon>
        <taxon>Stylosanthes</taxon>
    </lineage>
</organism>
<reference evidence="7 8" key="1">
    <citation type="journal article" date="2023" name="Plants (Basel)">
        <title>Bridging the Gap: Combining Genomics and Transcriptomics Approaches to Understand Stylosanthes scabra, an Orphan Legume from the Brazilian Caatinga.</title>
        <authorList>
            <person name="Ferreira-Neto J.R.C."/>
            <person name="da Silva M.D."/>
            <person name="Binneck E."/>
            <person name="de Melo N.F."/>
            <person name="da Silva R.H."/>
            <person name="de Melo A.L.T.M."/>
            <person name="Pandolfi V."/>
            <person name="Bustamante F.O."/>
            <person name="Brasileiro-Vidal A.C."/>
            <person name="Benko-Iseppon A.M."/>
        </authorList>
    </citation>
    <scope>NUCLEOTIDE SEQUENCE [LARGE SCALE GENOMIC DNA]</scope>
    <source>
        <tissue evidence="7">Leaves</tissue>
    </source>
</reference>
<accession>A0ABU6Q663</accession>
<feature type="region of interest" description="Disordered" evidence="5">
    <location>
        <begin position="548"/>
        <end position="568"/>
    </location>
</feature>
<feature type="region of interest" description="Disordered" evidence="5">
    <location>
        <begin position="1"/>
        <end position="69"/>
    </location>
</feature>
<feature type="compositionally biased region" description="Low complexity" evidence="5">
    <location>
        <begin position="34"/>
        <end position="45"/>
    </location>
</feature>
<keyword evidence="3" id="KW-0810">Translation regulation</keyword>
<feature type="region of interest" description="Disordered" evidence="5">
    <location>
        <begin position="479"/>
        <end position="509"/>
    </location>
</feature>
<evidence type="ECO:0000313" key="7">
    <source>
        <dbReference type="EMBL" id="MED6107335.1"/>
    </source>
</evidence>
<evidence type="ECO:0000256" key="2">
    <source>
        <dbReference type="ARBA" id="ARBA00022540"/>
    </source>
</evidence>
<dbReference type="Pfam" id="PF02847">
    <property type="entry name" value="MA3"/>
    <property type="match status" value="1"/>
</dbReference>
<comment type="caution">
    <text evidence="7">The sequence shown here is derived from an EMBL/GenBank/DDBJ whole genome shotgun (WGS) entry which is preliminary data.</text>
</comment>
<evidence type="ECO:0000259" key="6">
    <source>
        <dbReference type="PROSITE" id="PS51366"/>
    </source>
</evidence>
<evidence type="ECO:0000256" key="3">
    <source>
        <dbReference type="ARBA" id="ARBA00022845"/>
    </source>
</evidence>
<feature type="compositionally biased region" description="Polar residues" evidence="5">
    <location>
        <begin position="114"/>
        <end position="134"/>
    </location>
</feature>
<feature type="region of interest" description="Disordered" evidence="5">
    <location>
        <begin position="114"/>
        <end position="162"/>
    </location>
</feature>
<dbReference type="Gene3D" id="1.25.40.180">
    <property type="match status" value="2"/>
</dbReference>
<dbReference type="SUPFAM" id="SSF48371">
    <property type="entry name" value="ARM repeat"/>
    <property type="match status" value="2"/>
</dbReference>
<feature type="domain" description="MI" evidence="6">
    <location>
        <begin position="605"/>
        <end position="729"/>
    </location>
</feature>
<feature type="region of interest" description="Disordered" evidence="5">
    <location>
        <begin position="589"/>
        <end position="610"/>
    </location>
</feature>
<sequence>MQQGDQTVISLRPGGGRGGGSGGGSRFLAPRFDSSSSSSSTTSASPAFGDPPLLRPHGGAPSAFSIKAGDSRFEGRERVRYTKDQLLELREAVQIPDHILKIKQDIEAELFGEDQNQSWGRSESNPQPQFQNRYSEPDNRDWRGRSGQPPPANTDERSWDNLRDRENREFGNTSQVNRQDQLNSQFARAQISSNQGGGPAPTLVKAEVPWSARRGSLSEKDRVLKTVKGILNKLTPEKFDLLKGQLIDSGITSADILKGVISLIFDKAVLEPTFCPMYAQLCFDLNEKLPPFPSDEPGGKEITFKRVLLNICQEAFEGADMLREELRQMTAPDQEMERRDKERLVKLRTLGNIRLIGELLKQKMVPEKIVHHIVQELLGPPDSKICPAEENVEAICQFFNTIGKQLDESLKSRRINDIYFNRLKELSTNSQLAPRLRFMVRDVLDLRSNNWVPRREEVKAKTITEIHSEAEKNLGLRPGATASIRNPRGVVSGVPGNTNPGGFPIARPGTGGLMPGMPGTRKMPGMPGMDNDNWEMPRTRSMPRGDISGAQTAGRGQSPMFSKSSTLSSKYLPQGSAGLIGRNSALVHGGGGPAARPSNYGLGAEPAPQVASPVKAAPPAVSSERPQAQAQAPVVKSDTADLHRKTETISLALDKSPPCVEPAANLIEHLLIKKILVPRDIGTGCMLFGSMIDDIGIDLPKAPNNFGEVIGRLILAGGLDFKVVTDILKKVEDDRFQKVIFDSAMNVISSSASGQAVLESQASDIEACRGLFQ</sequence>
<evidence type="ECO:0000256" key="5">
    <source>
        <dbReference type="SAM" id="MobiDB-lite"/>
    </source>
</evidence>
<dbReference type="PANTHER" id="PTHR23253:SF53">
    <property type="entry name" value="EUKARYOTIC TRANSLATION INITIATION FACTOR ISOFORM 4G-1"/>
    <property type="match status" value="1"/>
</dbReference>
<gene>
    <name evidence="7" type="ORF">PIB30_012984</name>
</gene>
<feature type="compositionally biased region" description="Gly residues" evidence="5">
    <location>
        <begin position="13"/>
        <end position="25"/>
    </location>
</feature>
<dbReference type="EMBL" id="JASCZI010000033">
    <property type="protein sequence ID" value="MED6107335.1"/>
    <property type="molecule type" value="Genomic_DNA"/>
</dbReference>
<comment type="similarity">
    <text evidence="1">Belongs to the eukaryotic initiation factor 4G family.</text>
</comment>
<dbReference type="SMART" id="SM00544">
    <property type="entry name" value="MA3"/>
    <property type="match status" value="1"/>
</dbReference>
<proteinExistence type="inferred from homology"/>
<dbReference type="InterPro" id="IPR003891">
    <property type="entry name" value="Initiation_fac_eIF4g_MI"/>
</dbReference>
<evidence type="ECO:0000256" key="4">
    <source>
        <dbReference type="ARBA" id="ARBA00022917"/>
    </source>
</evidence>
<dbReference type="PANTHER" id="PTHR23253">
    <property type="entry name" value="EUKARYOTIC TRANSLATION INITIATION FACTOR 4 GAMMA"/>
    <property type="match status" value="1"/>
</dbReference>
<evidence type="ECO:0000313" key="8">
    <source>
        <dbReference type="Proteomes" id="UP001341840"/>
    </source>
</evidence>
<evidence type="ECO:0000256" key="1">
    <source>
        <dbReference type="ARBA" id="ARBA00005775"/>
    </source>
</evidence>
<feature type="compositionally biased region" description="Basic and acidic residues" evidence="5">
    <location>
        <begin position="135"/>
        <end position="144"/>
    </location>
</feature>
<dbReference type="Proteomes" id="UP001341840">
    <property type="component" value="Unassembled WGS sequence"/>
</dbReference>
<keyword evidence="4" id="KW-0648">Protein biosynthesis</keyword>
<dbReference type="InterPro" id="IPR016024">
    <property type="entry name" value="ARM-type_fold"/>
</dbReference>
<name>A0ABU6Q663_9FABA</name>
<keyword evidence="2 7" id="KW-0396">Initiation factor</keyword>
<keyword evidence="8" id="KW-1185">Reference proteome</keyword>
<dbReference type="Pfam" id="PF02854">
    <property type="entry name" value="MIF4G"/>
    <property type="match status" value="1"/>
</dbReference>
<feature type="compositionally biased region" description="Polar residues" evidence="5">
    <location>
        <begin position="549"/>
        <end position="568"/>
    </location>
</feature>
<dbReference type="SMART" id="SM00543">
    <property type="entry name" value="MIF4G"/>
    <property type="match status" value="1"/>
</dbReference>
<dbReference type="GO" id="GO:0003743">
    <property type="term" value="F:translation initiation factor activity"/>
    <property type="evidence" value="ECO:0007669"/>
    <property type="project" value="UniProtKB-KW"/>
</dbReference>